<keyword evidence="3" id="KW-1185">Reference proteome</keyword>
<comment type="caution">
    <text evidence="2">The sequence shown here is derived from an EMBL/GenBank/DDBJ whole genome shotgun (WGS) entry which is preliminary data.</text>
</comment>
<dbReference type="OrthoDB" id="9836525at2"/>
<gene>
    <name evidence="2" type="ORF">D6851_09020</name>
</gene>
<dbReference type="EMBL" id="RAPF01000004">
    <property type="protein sequence ID" value="RKF21069.1"/>
    <property type="molecule type" value="Genomic_DNA"/>
</dbReference>
<name>A0A420EK53_9SPHN</name>
<organism evidence="2 3">
    <name type="scientific">Altericroceibacterium spongiae</name>
    <dbReference type="NCBI Taxonomy" id="2320269"/>
    <lineage>
        <taxon>Bacteria</taxon>
        <taxon>Pseudomonadati</taxon>
        <taxon>Pseudomonadota</taxon>
        <taxon>Alphaproteobacteria</taxon>
        <taxon>Sphingomonadales</taxon>
        <taxon>Erythrobacteraceae</taxon>
        <taxon>Altericroceibacterium</taxon>
    </lineage>
</organism>
<dbReference type="Proteomes" id="UP000284395">
    <property type="component" value="Unassembled WGS sequence"/>
</dbReference>
<evidence type="ECO:0000313" key="2">
    <source>
        <dbReference type="EMBL" id="RKF21069.1"/>
    </source>
</evidence>
<evidence type="ECO:0000313" key="3">
    <source>
        <dbReference type="Proteomes" id="UP000284395"/>
    </source>
</evidence>
<feature type="region of interest" description="Disordered" evidence="1">
    <location>
        <begin position="1"/>
        <end position="111"/>
    </location>
</feature>
<evidence type="ECO:0000256" key="1">
    <source>
        <dbReference type="SAM" id="MobiDB-lite"/>
    </source>
</evidence>
<accession>A0A420EK53</accession>
<feature type="compositionally biased region" description="Basic and acidic residues" evidence="1">
    <location>
        <begin position="1"/>
        <end position="15"/>
    </location>
</feature>
<dbReference type="AlphaFoldDB" id="A0A420EK53"/>
<protein>
    <submittedName>
        <fullName evidence="2">Uncharacterized protein</fullName>
    </submittedName>
</protein>
<feature type="compositionally biased region" description="Basic and acidic residues" evidence="1">
    <location>
        <begin position="66"/>
        <end position="111"/>
    </location>
</feature>
<dbReference type="RefSeq" id="WP_120324567.1">
    <property type="nucleotide sequence ID" value="NZ_RAPF01000004.1"/>
</dbReference>
<sequence length="111" mass="12214">MDRNDYSEKDYHEPHVPPATPPAIDPHADPEEAAKLAMDNGDSDYPGSHEASFDRTLEDDNINPGDHPDEIRPDKGDTIRPKAPDEVGPDHEGEEKPAPDTETPEIKSPPD</sequence>
<reference evidence="2 3" key="1">
    <citation type="submission" date="2018-09" db="EMBL/GenBank/DDBJ databases">
        <title>Altererythrobacter spongiae sp. nov., isolated from a marine sponge.</title>
        <authorList>
            <person name="Zhuang L."/>
            <person name="Luo L."/>
        </authorList>
    </citation>
    <scope>NUCLEOTIDE SEQUENCE [LARGE SCALE GENOMIC DNA]</scope>
    <source>
        <strain evidence="2 3">HN-Y73</strain>
    </source>
</reference>
<proteinExistence type="predicted"/>